<dbReference type="InterPro" id="IPR046357">
    <property type="entry name" value="PPIase_dom_sf"/>
</dbReference>
<keyword evidence="1" id="KW-0697">Rotamase</keyword>
<keyword evidence="2" id="KW-0732">Signal</keyword>
<feature type="domain" description="PpiC" evidence="3">
    <location>
        <begin position="121"/>
        <end position="234"/>
    </location>
</feature>
<evidence type="ECO:0000256" key="1">
    <source>
        <dbReference type="PROSITE-ProRule" id="PRU00278"/>
    </source>
</evidence>
<reference evidence="4" key="2">
    <citation type="journal article" date="2021" name="PeerJ">
        <title>Extensive microbial diversity within the chicken gut microbiome revealed by metagenomics and culture.</title>
        <authorList>
            <person name="Gilroy R."/>
            <person name="Ravi A."/>
            <person name="Getino M."/>
            <person name="Pursley I."/>
            <person name="Horton D.L."/>
            <person name="Alikhan N.F."/>
            <person name="Baker D."/>
            <person name="Gharbi K."/>
            <person name="Hall N."/>
            <person name="Watson M."/>
            <person name="Adriaenssens E.M."/>
            <person name="Foster-Nyarko E."/>
            <person name="Jarju S."/>
            <person name="Secka A."/>
            <person name="Antonio M."/>
            <person name="Oren A."/>
            <person name="Chaudhuri R.R."/>
            <person name="La Ragione R."/>
            <person name="Hildebrand F."/>
            <person name="Pallen M.J."/>
        </authorList>
    </citation>
    <scope>NUCLEOTIDE SEQUENCE</scope>
    <source>
        <strain evidence="4">CHK195-11698</strain>
    </source>
</reference>
<proteinExistence type="predicted"/>
<dbReference type="GO" id="GO:0003755">
    <property type="term" value="F:peptidyl-prolyl cis-trans isomerase activity"/>
    <property type="evidence" value="ECO:0007669"/>
    <property type="project" value="UniProtKB-KW"/>
</dbReference>
<reference evidence="4" key="1">
    <citation type="submission" date="2020-10" db="EMBL/GenBank/DDBJ databases">
        <authorList>
            <person name="Gilroy R."/>
        </authorList>
    </citation>
    <scope>NUCLEOTIDE SEQUENCE</scope>
    <source>
        <strain evidence="4">CHK195-11698</strain>
    </source>
</reference>
<dbReference type="Gene3D" id="3.10.50.40">
    <property type="match status" value="1"/>
</dbReference>
<comment type="caution">
    <text evidence="4">The sequence shown here is derived from an EMBL/GenBank/DDBJ whole genome shotgun (WGS) entry which is preliminary data.</text>
</comment>
<evidence type="ECO:0000313" key="4">
    <source>
        <dbReference type="EMBL" id="HIU13415.1"/>
    </source>
</evidence>
<protein>
    <submittedName>
        <fullName evidence="4">Peptidylprolyl isomerase</fullName>
    </submittedName>
</protein>
<dbReference type="PROSITE" id="PS51257">
    <property type="entry name" value="PROKAR_LIPOPROTEIN"/>
    <property type="match status" value="1"/>
</dbReference>
<dbReference type="Proteomes" id="UP000824175">
    <property type="component" value="Unassembled WGS sequence"/>
</dbReference>
<sequence>MKKAIAVMASLALLTGCQSSSFSGQVENGSEVVLTSNDNLSLTRQEIYETLAENYGANLLLNQALQIASQQEDIDEEELNNRVQETVDNYTSMMGDDLDSYAQQNLGYDTFEAYKEAVLVPSTRQQMMIEKYSEDNFETLATENSYRKLSWIKVADETTAMSVLAELNSGEKTFAQAVTEYSTDTSTSSSGGDLGVVSILSTDVDSSIANLTPQLTAISLYSVPVSLSDGSYAIIDVVETDPNNMKEEVLEDLQSNETITSEAEAYYLNKYNFQVNEKILADAIKEIDEDYLS</sequence>
<name>A0A9D1HMI3_9FIRM</name>
<dbReference type="PROSITE" id="PS50198">
    <property type="entry name" value="PPIC_PPIASE_2"/>
    <property type="match status" value="1"/>
</dbReference>
<gene>
    <name evidence="4" type="ORF">IAD15_05030</name>
</gene>
<keyword evidence="1 4" id="KW-0413">Isomerase</keyword>
<feature type="chain" id="PRO_5039432764" evidence="2">
    <location>
        <begin position="20"/>
        <end position="293"/>
    </location>
</feature>
<accession>A0A9D1HMI3</accession>
<evidence type="ECO:0000256" key="2">
    <source>
        <dbReference type="SAM" id="SignalP"/>
    </source>
</evidence>
<dbReference type="Pfam" id="PF00639">
    <property type="entry name" value="Rotamase"/>
    <property type="match status" value="1"/>
</dbReference>
<dbReference type="AlphaFoldDB" id="A0A9D1HMI3"/>
<dbReference type="InterPro" id="IPR000297">
    <property type="entry name" value="PPIase_PpiC"/>
</dbReference>
<evidence type="ECO:0000259" key="3">
    <source>
        <dbReference type="PROSITE" id="PS50198"/>
    </source>
</evidence>
<dbReference type="EMBL" id="DVMJ01000043">
    <property type="protein sequence ID" value="HIU13415.1"/>
    <property type="molecule type" value="Genomic_DNA"/>
</dbReference>
<dbReference type="SUPFAM" id="SSF54534">
    <property type="entry name" value="FKBP-like"/>
    <property type="match status" value="1"/>
</dbReference>
<organism evidence="4 5">
    <name type="scientific">Candidatus Fimiplasma intestinipullorum</name>
    <dbReference type="NCBI Taxonomy" id="2840825"/>
    <lineage>
        <taxon>Bacteria</taxon>
        <taxon>Bacillati</taxon>
        <taxon>Bacillota</taxon>
        <taxon>Clostridia</taxon>
        <taxon>Eubacteriales</taxon>
        <taxon>Candidatus Fimiplasma</taxon>
    </lineage>
</organism>
<evidence type="ECO:0000313" key="5">
    <source>
        <dbReference type="Proteomes" id="UP000824175"/>
    </source>
</evidence>
<feature type="signal peptide" evidence="2">
    <location>
        <begin position="1"/>
        <end position="19"/>
    </location>
</feature>
<dbReference type="InterPro" id="IPR050245">
    <property type="entry name" value="PrsA_foldase"/>
</dbReference>
<dbReference type="PANTHER" id="PTHR47245">
    <property type="entry name" value="PEPTIDYLPROLYL ISOMERASE"/>
    <property type="match status" value="1"/>
</dbReference>
<dbReference type="PANTHER" id="PTHR47245:SF2">
    <property type="entry name" value="PEPTIDYL-PROLYL CIS-TRANS ISOMERASE HP_0175-RELATED"/>
    <property type="match status" value="1"/>
</dbReference>